<dbReference type="GO" id="GO:0031956">
    <property type="term" value="F:medium-chain fatty acid-CoA ligase activity"/>
    <property type="evidence" value="ECO:0007669"/>
    <property type="project" value="TreeGrafter"/>
</dbReference>
<dbReference type="PANTHER" id="PTHR43201">
    <property type="entry name" value="ACYL-COA SYNTHETASE"/>
    <property type="match status" value="1"/>
</dbReference>
<name>A0A4D4LCI6_STRVO</name>
<protein>
    <submittedName>
        <fullName evidence="5">ATP-dependent acyl-CoA ligase</fullName>
    </submittedName>
</protein>
<comment type="caution">
    <text evidence="5">The sequence shown here is derived from an EMBL/GenBank/DDBJ whole genome shotgun (WGS) entry which is preliminary data.</text>
</comment>
<evidence type="ECO:0000259" key="4">
    <source>
        <dbReference type="Pfam" id="PF13193"/>
    </source>
</evidence>
<dbReference type="GO" id="GO:0006631">
    <property type="term" value="P:fatty acid metabolic process"/>
    <property type="evidence" value="ECO:0007669"/>
    <property type="project" value="TreeGrafter"/>
</dbReference>
<feature type="region of interest" description="Disordered" evidence="2">
    <location>
        <begin position="505"/>
        <end position="525"/>
    </location>
</feature>
<dbReference type="Pfam" id="PF00501">
    <property type="entry name" value="AMP-binding"/>
    <property type="match status" value="1"/>
</dbReference>
<dbReference type="InterPro" id="IPR000873">
    <property type="entry name" value="AMP-dep_synth/lig_dom"/>
</dbReference>
<evidence type="ECO:0000256" key="1">
    <source>
        <dbReference type="ARBA" id="ARBA00006432"/>
    </source>
</evidence>
<dbReference type="InterPro" id="IPR042099">
    <property type="entry name" value="ANL_N_sf"/>
</dbReference>
<evidence type="ECO:0000313" key="6">
    <source>
        <dbReference type="Proteomes" id="UP000301309"/>
    </source>
</evidence>
<evidence type="ECO:0000259" key="3">
    <source>
        <dbReference type="Pfam" id="PF00501"/>
    </source>
</evidence>
<evidence type="ECO:0000256" key="2">
    <source>
        <dbReference type="SAM" id="MobiDB-lite"/>
    </source>
</evidence>
<dbReference type="InterPro" id="IPR025110">
    <property type="entry name" value="AMP-bd_C"/>
</dbReference>
<accession>A0A4D4LCI6</accession>
<organism evidence="5 6">
    <name type="scientific">Streptomyces violaceusniger</name>
    <dbReference type="NCBI Taxonomy" id="68280"/>
    <lineage>
        <taxon>Bacteria</taxon>
        <taxon>Bacillati</taxon>
        <taxon>Actinomycetota</taxon>
        <taxon>Actinomycetes</taxon>
        <taxon>Kitasatosporales</taxon>
        <taxon>Streptomycetaceae</taxon>
        <taxon>Streptomyces</taxon>
        <taxon>Streptomyces violaceusniger group</taxon>
    </lineage>
</organism>
<feature type="domain" description="AMP-binding enzyme C-terminal" evidence="4">
    <location>
        <begin position="413"/>
        <end position="499"/>
    </location>
</feature>
<proteinExistence type="inferred from homology"/>
<dbReference type="PANTHER" id="PTHR43201:SF8">
    <property type="entry name" value="ACYL-COA SYNTHETASE FAMILY MEMBER 3"/>
    <property type="match status" value="1"/>
</dbReference>
<dbReference type="EMBL" id="BJHW01000002">
    <property type="protein sequence ID" value="GDY58972.1"/>
    <property type="molecule type" value="Genomic_DNA"/>
</dbReference>
<dbReference type="SUPFAM" id="SSF56801">
    <property type="entry name" value="Acetyl-CoA synthetase-like"/>
    <property type="match status" value="1"/>
</dbReference>
<gene>
    <name evidence="5" type="ORF">SVIO_095950</name>
</gene>
<dbReference type="Pfam" id="PF13193">
    <property type="entry name" value="AMP-binding_C"/>
    <property type="match status" value="1"/>
</dbReference>
<keyword evidence="6" id="KW-1185">Reference proteome</keyword>
<dbReference type="RefSeq" id="WP_162002027.1">
    <property type="nucleotide sequence ID" value="NZ_BAAASO010000013.1"/>
</dbReference>
<dbReference type="Proteomes" id="UP000301309">
    <property type="component" value="Unassembled WGS sequence"/>
</dbReference>
<comment type="similarity">
    <text evidence="1">Belongs to the ATP-dependent AMP-binding enzyme family.</text>
</comment>
<feature type="compositionally biased region" description="Basic and acidic residues" evidence="2">
    <location>
        <begin position="510"/>
        <end position="525"/>
    </location>
</feature>
<feature type="domain" description="AMP-dependent synthetase/ligase" evidence="3">
    <location>
        <begin position="20"/>
        <end position="363"/>
    </location>
</feature>
<sequence length="525" mass="55767">MSAGLLAADLVTAGASPRLARRVALTADRRQVTYGQLADDARRWQRLLHEAGLRGGDRVAILAGNGPEYLGLLYGASLCGVVVVLLNTRLDAPSVRYQLEDSGTRLVVVDPGCHQLAADAGAFGLPTVVLDDGHRRRFTTLEPAPVGAPRPDPGDPFIQLYTSGTTGRPKGCVLSQRAWVASATNLVTGLGLTEADTHFGAGPFFHVAGLGTAMSVLSVGGRVVFGSGRSLDETWELVARHGVTIGTFVGGGVVQAARHPMSATHAHSLRLLTGQAGKHTPAEHRELYERIPHADYVGIYGSTEAGNFATTSSRAEEIARPGTVGRPLIGFRAAVVDPGDHPLGPGAAGELVLRGASVMSQYWGMSEATEQTLRGGWLHTGDVMRADEDGYLYMLDRLKDMVKTGGENVYSVEVEQVLRQHPRVRDCAVIGVPDERWGEGVKAVVVADGGGAAAEGGGTGAGTGRGGIGAESLDAWCLERLAPYKRPRWYEFVDALPANGPKVDKKRLRALHDPRRSVRLPERTR</sequence>
<dbReference type="Gene3D" id="3.30.300.30">
    <property type="match status" value="1"/>
</dbReference>
<reference evidence="5 6" key="1">
    <citation type="journal article" date="2020" name="Int. J. Syst. Evol. Microbiol.">
        <title>Reclassification of Streptomyces castelarensis and Streptomyces sporoclivatus as later heterotypic synonyms of Streptomyces antimycoticus.</title>
        <authorList>
            <person name="Komaki H."/>
            <person name="Tamura T."/>
        </authorList>
    </citation>
    <scope>NUCLEOTIDE SEQUENCE [LARGE SCALE GENOMIC DNA]</scope>
    <source>
        <strain evidence="5 6">NBRC 13459</strain>
    </source>
</reference>
<evidence type="ECO:0000313" key="5">
    <source>
        <dbReference type="EMBL" id="GDY58972.1"/>
    </source>
</evidence>
<dbReference type="AlphaFoldDB" id="A0A4D4LCI6"/>
<keyword evidence="5" id="KW-0436">Ligase</keyword>
<dbReference type="Gene3D" id="3.40.50.12780">
    <property type="entry name" value="N-terminal domain of ligase-like"/>
    <property type="match status" value="1"/>
</dbReference>
<dbReference type="InterPro" id="IPR045851">
    <property type="entry name" value="AMP-bd_C_sf"/>
</dbReference>